<protein>
    <recommendedName>
        <fullName evidence="7">Dihydrofolate synthase/folylpolyglutamate synthase</fullName>
        <ecNumber evidence="5">6.3.2.12</ecNumber>
        <ecNumber evidence="6">6.3.2.17</ecNumber>
    </recommendedName>
    <alternativeName>
        <fullName evidence="16">Folylpoly-gamma-glutamate synthetase-dihydrofolate synthetase</fullName>
    </alternativeName>
    <alternativeName>
        <fullName evidence="14">Folylpolyglutamate synthetase</fullName>
    </alternativeName>
    <alternativeName>
        <fullName evidence="15">Tetrahydrofolylpolyglutamate synthase</fullName>
    </alternativeName>
</protein>
<comment type="catalytic activity">
    <reaction evidence="18">
        <text>10-formyltetrahydrofolyl-(gamma-L-Glu)(n) + L-glutamate + ATP = 10-formyltetrahydrofolyl-(gamma-L-Glu)(n+1) + ADP + phosphate + H(+)</text>
        <dbReference type="Rhea" id="RHEA:51904"/>
        <dbReference type="Rhea" id="RHEA-COMP:13088"/>
        <dbReference type="Rhea" id="RHEA-COMP:14300"/>
        <dbReference type="ChEBI" id="CHEBI:15378"/>
        <dbReference type="ChEBI" id="CHEBI:29985"/>
        <dbReference type="ChEBI" id="CHEBI:30616"/>
        <dbReference type="ChEBI" id="CHEBI:43474"/>
        <dbReference type="ChEBI" id="CHEBI:134413"/>
        <dbReference type="ChEBI" id="CHEBI:456216"/>
        <dbReference type="EC" id="6.3.2.17"/>
    </reaction>
</comment>
<dbReference type="InterPro" id="IPR001645">
    <property type="entry name" value="Folylpolyglutamate_synth"/>
</dbReference>
<evidence type="ECO:0000256" key="14">
    <source>
        <dbReference type="ARBA" id="ARBA00030048"/>
    </source>
</evidence>
<organism evidence="24 25">
    <name type="scientific">Candidatus Coxiella mudrowiae</name>
    <dbReference type="NCBI Taxonomy" id="2054173"/>
    <lineage>
        <taxon>Bacteria</taxon>
        <taxon>Pseudomonadati</taxon>
        <taxon>Pseudomonadota</taxon>
        <taxon>Gammaproteobacteria</taxon>
        <taxon>Legionellales</taxon>
        <taxon>Coxiellaceae</taxon>
        <taxon>Coxiella</taxon>
    </lineage>
</organism>
<evidence type="ECO:0000256" key="4">
    <source>
        <dbReference type="ARBA" id="ARBA00008276"/>
    </source>
</evidence>
<keyword evidence="12" id="KW-0460">Magnesium</keyword>
<dbReference type="SUPFAM" id="SSF53244">
    <property type="entry name" value="MurD-like peptide ligases, peptide-binding domain"/>
    <property type="match status" value="1"/>
</dbReference>
<dbReference type="EMBL" id="CP011126">
    <property type="protein sequence ID" value="AKQ33714.1"/>
    <property type="molecule type" value="Genomic_DNA"/>
</dbReference>
<dbReference type="InterPro" id="IPR004101">
    <property type="entry name" value="Mur_ligase_C"/>
</dbReference>
<feature type="domain" description="Mur ligase C-terminal" evidence="22">
    <location>
        <begin position="284"/>
        <end position="405"/>
    </location>
</feature>
<evidence type="ECO:0000256" key="7">
    <source>
        <dbReference type="ARBA" id="ARBA00019357"/>
    </source>
</evidence>
<dbReference type="InterPro" id="IPR036615">
    <property type="entry name" value="Mur_ligase_C_dom_sf"/>
</dbReference>
<dbReference type="RefSeq" id="WP_235378887.1">
    <property type="nucleotide sequence ID" value="NZ_CP011126.1"/>
</dbReference>
<dbReference type="Pfam" id="PF08245">
    <property type="entry name" value="Mur_ligase_M"/>
    <property type="match status" value="1"/>
</dbReference>
<accession>A0ABN4HS52</accession>
<dbReference type="Gene3D" id="3.90.190.20">
    <property type="entry name" value="Mur ligase, C-terminal domain"/>
    <property type="match status" value="1"/>
</dbReference>
<proteinExistence type="inferred from homology"/>
<gene>
    <name evidence="24" type="primary">folC</name>
    <name evidence="24" type="ORF">CleRT_10290</name>
</gene>
<reference evidence="24 25" key="1">
    <citation type="journal article" date="2015" name="Genome Biol. Evol.">
        <title>Distinctive Genome Reduction Rates Revealed by Genomic Analyses of Two Coxiella-Like Endosymbionts in Ticks.</title>
        <authorList>
            <person name="Gottlieb Y."/>
            <person name="Lalzar I."/>
            <person name="Klasson L."/>
        </authorList>
    </citation>
    <scope>NUCLEOTIDE SEQUENCE [LARGE SCALE GENOMIC DNA]</scope>
    <source>
        <strain evidence="24 25">CRt</strain>
    </source>
</reference>
<keyword evidence="11 21" id="KW-0067">ATP-binding</keyword>
<dbReference type="EC" id="6.3.2.17" evidence="6"/>
<dbReference type="InterPro" id="IPR036565">
    <property type="entry name" value="Mur-like_cat_sf"/>
</dbReference>
<dbReference type="SUPFAM" id="SSF53623">
    <property type="entry name" value="MurD-like peptide ligases, catalytic domain"/>
    <property type="match status" value="1"/>
</dbReference>
<evidence type="ECO:0000259" key="22">
    <source>
        <dbReference type="Pfam" id="PF02875"/>
    </source>
</evidence>
<dbReference type="NCBIfam" id="TIGR01499">
    <property type="entry name" value="folC"/>
    <property type="match status" value="1"/>
</dbReference>
<feature type="domain" description="Mur ligase central" evidence="23">
    <location>
        <begin position="48"/>
        <end position="190"/>
    </location>
</feature>
<evidence type="ECO:0000256" key="20">
    <source>
        <dbReference type="ARBA" id="ARBA00049161"/>
    </source>
</evidence>
<evidence type="ECO:0000256" key="9">
    <source>
        <dbReference type="ARBA" id="ARBA00022723"/>
    </source>
</evidence>
<dbReference type="PANTHER" id="PTHR11136:SF0">
    <property type="entry name" value="DIHYDROFOLATE SYNTHETASE-RELATED"/>
    <property type="match status" value="1"/>
</dbReference>
<evidence type="ECO:0000256" key="10">
    <source>
        <dbReference type="ARBA" id="ARBA00022741"/>
    </source>
</evidence>
<comment type="function">
    <text evidence="1">Functions in two distinct reactions of the de novo folate biosynthetic pathway. Catalyzes the addition of a glutamate residue to dihydropteroate (7,8-dihydropteroate or H2Pte) to form dihydrofolate (7,8-dihydrofolate monoglutamate or H2Pte-Glu). Also catalyzes successive additions of L-glutamate to tetrahydrofolate or 10-formyltetrahydrofolate or 5,10-methylenetetrahydrofolate, leading to folylpolyglutamate derivatives.</text>
</comment>
<keyword evidence="10 21" id="KW-0547">Nucleotide-binding</keyword>
<comment type="similarity">
    <text evidence="4 21">Belongs to the folylpolyglutamate synthase family.</text>
</comment>
<dbReference type="PIRSF" id="PIRSF001563">
    <property type="entry name" value="Folylpolyglu_synth"/>
    <property type="match status" value="1"/>
</dbReference>
<dbReference type="Gene3D" id="3.40.1190.10">
    <property type="entry name" value="Mur-like, catalytic domain"/>
    <property type="match status" value="1"/>
</dbReference>
<evidence type="ECO:0000256" key="12">
    <source>
        <dbReference type="ARBA" id="ARBA00022842"/>
    </source>
</evidence>
<dbReference type="Proteomes" id="UP000063965">
    <property type="component" value="Chromosome"/>
</dbReference>
<dbReference type="EC" id="6.3.2.12" evidence="5"/>
<dbReference type="Pfam" id="PF02875">
    <property type="entry name" value="Mur_ligase_C"/>
    <property type="match status" value="1"/>
</dbReference>
<evidence type="ECO:0000256" key="19">
    <source>
        <dbReference type="ARBA" id="ARBA00049035"/>
    </source>
</evidence>
<evidence type="ECO:0000256" key="8">
    <source>
        <dbReference type="ARBA" id="ARBA00022598"/>
    </source>
</evidence>
<evidence type="ECO:0000256" key="5">
    <source>
        <dbReference type="ARBA" id="ARBA00013023"/>
    </source>
</evidence>
<evidence type="ECO:0000256" key="21">
    <source>
        <dbReference type="PIRNR" id="PIRNR001563"/>
    </source>
</evidence>
<dbReference type="PANTHER" id="PTHR11136">
    <property type="entry name" value="FOLYLPOLYGLUTAMATE SYNTHASE-RELATED"/>
    <property type="match status" value="1"/>
</dbReference>
<keyword evidence="8 21" id="KW-0436">Ligase</keyword>
<dbReference type="NCBIfam" id="NF008101">
    <property type="entry name" value="PRK10846.1"/>
    <property type="match status" value="1"/>
</dbReference>
<evidence type="ECO:0000256" key="15">
    <source>
        <dbReference type="ARBA" id="ARBA00030592"/>
    </source>
</evidence>
<sequence length="418" mass="46691">MTTPRDMNDWLDYINTLHCREIDLGLSRVIHVAKKLGLTTFPCPVITVAGTNGKGSVVKSLESIYLAAGYQVAAYTSPHLLCFNERLRFNGEPMLDRDFIEAFTFIEENRDQEPLSFFEFTTLACFYICKKLTLDILLLEVGLGGRLDAVNIIDPDVAVITTIDIDHTDWLGSDRESIGREKAGIFRTHRPVICGDPHPPKSLLEVAQLLQAPVFQFMKDFSIIEYEKTWKWQGPKINYDALPLPQLKIQNVATSLMVVARLQNRLPVKKLAIVAGIQKVTLPGRFERVEKPVSVIFDVAHNPQSAHYLAEQLCCSPHSGRTFAVAGMLKDKNISGIFSPLLSCIDHWYVGDLAGMRGALGEKLAETLKTEGVENCYNFTSINKAFEKAIAQCKEQDSIVVFGSFYTVAIAKQFLSRG</sequence>
<evidence type="ECO:0000256" key="17">
    <source>
        <dbReference type="ARBA" id="ARBA00047493"/>
    </source>
</evidence>
<evidence type="ECO:0000256" key="18">
    <source>
        <dbReference type="ARBA" id="ARBA00047808"/>
    </source>
</evidence>
<comment type="pathway">
    <text evidence="2">Cofactor biosynthesis; tetrahydrofolate biosynthesis; 7,8-dihydrofolate from 2-amino-4-hydroxy-6-hydroxymethyl-7,8-dihydropteridine diphosphate and 4-aminobenzoate: step 2/2.</text>
</comment>
<name>A0ABN4HS52_9COXI</name>
<evidence type="ECO:0000313" key="24">
    <source>
        <dbReference type="EMBL" id="AKQ33714.1"/>
    </source>
</evidence>
<evidence type="ECO:0000256" key="16">
    <source>
        <dbReference type="ARBA" id="ARBA00032510"/>
    </source>
</evidence>
<dbReference type="InterPro" id="IPR013221">
    <property type="entry name" value="Mur_ligase_cen"/>
</dbReference>
<keyword evidence="9" id="KW-0479">Metal-binding</keyword>
<evidence type="ECO:0000256" key="6">
    <source>
        <dbReference type="ARBA" id="ARBA00013025"/>
    </source>
</evidence>
<evidence type="ECO:0000259" key="23">
    <source>
        <dbReference type="Pfam" id="PF08245"/>
    </source>
</evidence>
<comment type="catalytic activity">
    <reaction evidence="20">
        <text>7,8-dihydropteroate + L-glutamate + ATP = 7,8-dihydrofolate + ADP + phosphate + H(+)</text>
        <dbReference type="Rhea" id="RHEA:23584"/>
        <dbReference type="ChEBI" id="CHEBI:15378"/>
        <dbReference type="ChEBI" id="CHEBI:17839"/>
        <dbReference type="ChEBI" id="CHEBI:29985"/>
        <dbReference type="ChEBI" id="CHEBI:30616"/>
        <dbReference type="ChEBI" id="CHEBI:43474"/>
        <dbReference type="ChEBI" id="CHEBI:57451"/>
        <dbReference type="ChEBI" id="CHEBI:456216"/>
        <dbReference type="EC" id="6.3.2.12"/>
    </reaction>
</comment>
<keyword evidence="25" id="KW-1185">Reference proteome</keyword>
<evidence type="ECO:0000256" key="1">
    <source>
        <dbReference type="ARBA" id="ARBA00002714"/>
    </source>
</evidence>
<evidence type="ECO:0000256" key="11">
    <source>
        <dbReference type="ARBA" id="ARBA00022840"/>
    </source>
</evidence>
<keyword evidence="13" id="KW-0289">Folate biosynthesis</keyword>
<evidence type="ECO:0000256" key="3">
    <source>
        <dbReference type="ARBA" id="ARBA00005150"/>
    </source>
</evidence>
<evidence type="ECO:0000256" key="13">
    <source>
        <dbReference type="ARBA" id="ARBA00022909"/>
    </source>
</evidence>
<evidence type="ECO:0000313" key="25">
    <source>
        <dbReference type="Proteomes" id="UP000063965"/>
    </source>
</evidence>
<comment type="catalytic activity">
    <reaction evidence="17">
        <text>(6S)-5,6,7,8-tetrahydrofolyl-(gamma-L-Glu)(n) + L-glutamate + ATP = (6S)-5,6,7,8-tetrahydrofolyl-(gamma-L-Glu)(n+1) + ADP + phosphate + H(+)</text>
        <dbReference type="Rhea" id="RHEA:10580"/>
        <dbReference type="Rhea" id="RHEA-COMP:14738"/>
        <dbReference type="Rhea" id="RHEA-COMP:14740"/>
        <dbReference type="ChEBI" id="CHEBI:15378"/>
        <dbReference type="ChEBI" id="CHEBI:29985"/>
        <dbReference type="ChEBI" id="CHEBI:30616"/>
        <dbReference type="ChEBI" id="CHEBI:43474"/>
        <dbReference type="ChEBI" id="CHEBI:141005"/>
        <dbReference type="ChEBI" id="CHEBI:456216"/>
        <dbReference type="EC" id="6.3.2.17"/>
    </reaction>
</comment>
<comment type="pathway">
    <text evidence="3">Cofactor biosynthesis; tetrahydrofolylpolyglutamate biosynthesis.</text>
</comment>
<evidence type="ECO:0000256" key="2">
    <source>
        <dbReference type="ARBA" id="ARBA00004799"/>
    </source>
</evidence>
<comment type="catalytic activity">
    <reaction evidence="19">
        <text>(6R)-5,10-methylenetetrahydrofolyl-(gamma-L-Glu)(n) + L-glutamate + ATP = (6R)-5,10-methylenetetrahydrofolyl-(gamma-L-Glu)(n+1) + ADP + phosphate + H(+)</text>
        <dbReference type="Rhea" id="RHEA:51912"/>
        <dbReference type="Rhea" id="RHEA-COMP:13257"/>
        <dbReference type="Rhea" id="RHEA-COMP:13258"/>
        <dbReference type="ChEBI" id="CHEBI:15378"/>
        <dbReference type="ChEBI" id="CHEBI:29985"/>
        <dbReference type="ChEBI" id="CHEBI:30616"/>
        <dbReference type="ChEBI" id="CHEBI:43474"/>
        <dbReference type="ChEBI" id="CHEBI:136572"/>
        <dbReference type="ChEBI" id="CHEBI:456216"/>
        <dbReference type="EC" id="6.3.2.17"/>
    </reaction>
</comment>